<evidence type="ECO:0000313" key="1">
    <source>
        <dbReference type="EMBL" id="SEE91073.1"/>
    </source>
</evidence>
<name>A0A1H5MPC1_9ACTN</name>
<evidence type="ECO:0000313" key="2">
    <source>
        <dbReference type="Proteomes" id="UP000181980"/>
    </source>
</evidence>
<accession>A0A1H5MPC1</accession>
<keyword evidence="2" id="KW-1185">Reference proteome</keyword>
<reference evidence="2" key="1">
    <citation type="submission" date="2016-10" db="EMBL/GenBank/DDBJ databases">
        <authorList>
            <person name="Varghese N."/>
            <person name="Submissions S."/>
        </authorList>
    </citation>
    <scope>NUCLEOTIDE SEQUENCE [LARGE SCALE GENOMIC DNA]</scope>
    <source>
        <strain evidence="2">DSM 45237</strain>
    </source>
</reference>
<dbReference type="RefSeq" id="WP_069111643.1">
    <property type="nucleotide sequence ID" value="NZ_FNUC01000003.1"/>
</dbReference>
<proteinExistence type="predicted"/>
<sequence>MSRPPDDEVREHVVTSLQEALHGHYSDETAAEILHNSTPEERAEVARREAALAQLTAYRAHHLGAALRLLGPHWDARGQTLEGVLKTCPPAVAAEAVEHLRAADMLEDGWDTREP</sequence>
<protein>
    <submittedName>
        <fullName evidence="1">Uncharacterized protein</fullName>
    </submittedName>
</protein>
<dbReference type="STRING" id="561176.SAMN04488561_3311"/>
<dbReference type="Proteomes" id="UP000181980">
    <property type="component" value="Unassembled WGS sequence"/>
</dbReference>
<dbReference type="AlphaFoldDB" id="A0A1H5MPC1"/>
<dbReference type="EMBL" id="FNUC01000003">
    <property type="protein sequence ID" value="SEE91073.1"/>
    <property type="molecule type" value="Genomic_DNA"/>
</dbReference>
<gene>
    <name evidence="1" type="ORF">SAMN04488561_3311</name>
</gene>
<organism evidence="1 2">
    <name type="scientific">Jiangella alba</name>
    <dbReference type="NCBI Taxonomy" id="561176"/>
    <lineage>
        <taxon>Bacteria</taxon>
        <taxon>Bacillati</taxon>
        <taxon>Actinomycetota</taxon>
        <taxon>Actinomycetes</taxon>
        <taxon>Jiangellales</taxon>
        <taxon>Jiangellaceae</taxon>
        <taxon>Jiangella</taxon>
    </lineage>
</organism>